<feature type="compositionally biased region" description="Low complexity" evidence="1">
    <location>
        <begin position="39"/>
        <end position="49"/>
    </location>
</feature>
<protein>
    <recommendedName>
        <fullName evidence="5">Lipoprotein</fullName>
    </recommendedName>
</protein>
<keyword evidence="4" id="KW-1185">Reference proteome</keyword>
<feature type="chain" id="PRO_5047072234" description="Lipoprotein" evidence="2">
    <location>
        <begin position="23"/>
        <end position="55"/>
    </location>
</feature>
<comment type="caution">
    <text evidence="3">The sequence shown here is derived from an EMBL/GenBank/DDBJ whole genome shotgun (WGS) entry which is preliminary data.</text>
</comment>
<dbReference type="Proteomes" id="UP000717634">
    <property type="component" value="Unassembled WGS sequence"/>
</dbReference>
<dbReference type="RefSeq" id="WP_168674148.1">
    <property type="nucleotide sequence ID" value="NZ_JAAVTK010000009.1"/>
</dbReference>
<feature type="signal peptide" evidence="2">
    <location>
        <begin position="1"/>
        <end position="22"/>
    </location>
</feature>
<proteinExistence type="predicted"/>
<evidence type="ECO:0008006" key="5">
    <source>
        <dbReference type="Google" id="ProtNLM"/>
    </source>
</evidence>
<organism evidence="3 4">
    <name type="scientific">Hymenobacter artigasi</name>
    <dbReference type="NCBI Taxonomy" id="2719616"/>
    <lineage>
        <taxon>Bacteria</taxon>
        <taxon>Pseudomonadati</taxon>
        <taxon>Bacteroidota</taxon>
        <taxon>Cytophagia</taxon>
        <taxon>Cytophagales</taxon>
        <taxon>Hymenobacteraceae</taxon>
        <taxon>Hymenobacter</taxon>
    </lineage>
</organism>
<accession>A0ABX1HKD8</accession>
<keyword evidence="2" id="KW-0732">Signal</keyword>
<reference evidence="3 4" key="1">
    <citation type="submission" date="2020-03" db="EMBL/GenBank/DDBJ databases">
        <title>Genomic Encyclopedia of Type Strains, Phase IV (KMG-V): Genome sequencing to study the core and pangenomes of soil and plant-associated prokaryotes.</title>
        <authorList>
            <person name="Whitman W."/>
        </authorList>
    </citation>
    <scope>NUCLEOTIDE SEQUENCE [LARGE SCALE GENOMIC DNA]</scope>
    <source>
        <strain evidence="3 4">1B</strain>
    </source>
</reference>
<evidence type="ECO:0000313" key="4">
    <source>
        <dbReference type="Proteomes" id="UP000717634"/>
    </source>
</evidence>
<dbReference type="EMBL" id="JAAVTK010000009">
    <property type="protein sequence ID" value="NKI90555.1"/>
    <property type="molecule type" value="Genomic_DNA"/>
</dbReference>
<name>A0ABX1HKD8_9BACT</name>
<sequence length="55" mass="5721">MHTATFFRRLLPALLLTSLALASCEGCKDRDPRPKGKCGSKTPATTSGTTPGGNS</sequence>
<evidence type="ECO:0000256" key="2">
    <source>
        <dbReference type="SAM" id="SignalP"/>
    </source>
</evidence>
<feature type="region of interest" description="Disordered" evidence="1">
    <location>
        <begin position="26"/>
        <end position="55"/>
    </location>
</feature>
<evidence type="ECO:0000256" key="1">
    <source>
        <dbReference type="SAM" id="MobiDB-lite"/>
    </source>
</evidence>
<gene>
    <name evidence="3" type="ORF">HBN54_003159</name>
</gene>
<evidence type="ECO:0000313" key="3">
    <source>
        <dbReference type="EMBL" id="NKI90555.1"/>
    </source>
</evidence>